<dbReference type="PANTHER" id="PTHR44520">
    <property type="entry name" value="RESPONSE REGULATOR RCP1-RELATED"/>
    <property type="match status" value="1"/>
</dbReference>
<dbReference type="Pfam" id="PF00072">
    <property type="entry name" value="Response_reg"/>
    <property type="match status" value="1"/>
</dbReference>
<protein>
    <submittedName>
        <fullName evidence="3">Response regulator</fullName>
    </submittedName>
</protein>
<evidence type="ECO:0000313" key="3">
    <source>
        <dbReference type="EMBL" id="RNI27849.1"/>
    </source>
</evidence>
<accession>A0A3M9MQQ9</accession>
<dbReference type="Gene3D" id="3.40.50.2300">
    <property type="match status" value="1"/>
</dbReference>
<comment type="caution">
    <text evidence="3">The sequence shown here is derived from an EMBL/GenBank/DDBJ whole genome shotgun (WGS) entry which is preliminary data.</text>
</comment>
<dbReference type="RefSeq" id="WP_123134314.1">
    <property type="nucleotide sequence ID" value="NZ_RJJE01000017.1"/>
</dbReference>
<keyword evidence="4" id="KW-1185">Reference proteome</keyword>
<dbReference type="PANTHER" id="PTHR44520:SF2">
    <property type="entry name" value="RESPONSE REGULATOR RCP1"/>
    <property type="match status" value="1"/>
</dbReference>
<proteinExistence type="predicted"/>
<name>A0A3M9MQQ9_9BACT</name>
<keyword evidence="1" id="KW-0597">Phosphoprotein</keyword>
<dbReference type="AlphaFoldDB" id="A0A3M9MQQ9"/>
<feature type="domain" description="Response regulatory" evidence="2">
    <location>
        <begin position="6"/>
        <end position="134"/>
    </location>
</feature>
<evidence type="ECO:0000256" key="1">
    <source>
        <dbReference type="PROSITE-ProRule" id="PRU00169"/>
    </source>
</evidence>
<evidence type="ECO:0000259" key="2">
    <source>
        <dbReference type="PROSITE" id="PS50110"/>
    </source>
</evidence>
<dbReference type="PROSITE" id="PS50110">
    <property type="entry name" value="RESPONSE_REGULATORY"/>
    <property type="match status" value="1"/>
</dbReference>
<gene>
    <name evidence="3" type="ORF">EFA69_17275</name>
</gene>
<evidence type="ECO:0000313" key="4">
    <source>
        <dbReference type="Proteomes" id="UP000271010"/>
    </source>
</evidence>
<dbReference type="OrthoDB" id="1524091at2"/>
<dbReference type="InterPro" id="IPR011006">
    <property type="entry name" value="CheY-like_superfamily"/>
</dbReference>
<organism evidence="3 4">
    <name type="scientific">Rufibacter immobilis</name>
    <dbReference type="NCBI Taxonomy" id="1348778"/>
    <lineage>
        <taxon>Bacteria</taxon>
        <taxon>Pseudomonadati</taxon>
        <taxon>Bacteroidota</taxon>
        <taxon>Cytophagia</taxon>
        <taxon>Cytophagales</taxon>
        <taxon>Hymenobacteraceae</taxon>
        <taxon>Rufibacter</taxon>
    </lineage>
</organism>
<dbReference type="InterPro" id="IPR001789">
    <property type="entry name" value="Sig_transdc_resp-reg_receiver"/>
</dbReference>
<feature type="modified residue" description="4-aspartylphosphate" evidence="1">
    <location>
        <position position="67"/>
    </location>
</feature>
<reference evidence="3 4" key="1">
    <citation type="submission" date="2018-11" db="EMBL/GenBank/DDBJ databases">
        <title>Rufibacter latericius sp. nov., isolated from water in Baiyang Lake.</title>
        <authorList>
            <person name="Yang Y."/>
        </authorList>
    </citation>
    <scope>NUCLEOTIDE SEQUENCE [LARGE SCALE GENOMIC DNA]</scope>
    <source>
        <strain evidence="3 4">MCC P1</strain>
    </source>
</reference>
<sequence>MKKVSKVLLVDDDPTAIFISLKLLKKMGVAEEFETANNGLAAFDFIRTNCLPASGTPTNCPELILLDIKMPVMDGFEFLEAFRQLDLSPMPQVIMLTSSMHPKEIERAQQLNVAGFLTKPLTQTALINVLEENFKD</sequence>
<dbReference type="InterPro" id="IPR052893">
    <property type="entry name" value="TCS_response_regulator"/>
</dbReference>
<dbReference type="SUPFAM" id="SSF52172">
    <property type="entry name" value="CheY-like"/>
    <property type="match status" value="1"/>
</dbReference>
<dbReference type="SMART" id="SM00448">
    <property type="entry name" value="REC"/>
    <property type="match status" value="1"/>
</dbReference>
<dbReference type="GO" id="GO:0000160">
    <property type="term" value="P:phosphorelay signal transduction system"/>
    <property type="evidence" value="ECO:0007669"/>
    <property type="project" value="InterPro"/>
</dbReference>
<dbReference type="Proteomes" id="UP000271010">
    <property type="component" value="Unassembled WGS sequence"/>
</dbReference>
<dbReference type="EMBL" id="RJJE01000017">
    <property type="protein sequence ID" value="RNI27849.1"/>
    <property type="molecule type" value="Genomic_DNA"/>
</dbReference>